<comment type="caution">
    <text evidence="2">The sequence shown here is derived from an EMBL/GenBank/DDBJ whole genome shotgun (WGS) entry which is preliminary data.</text>
</comment>
<dbReference type="EMBL" id="CAJMWS010000311">
    <property type="protein sequence ID" value="CAE6408864.1"/>
    <property type="molecule type" value="Genomic_DNA"/>
</dbReference>
<accession>A0A8H3A6A5</accession>
<feature type="compositionally biased region" description="Low complexity" evidence="1">
    <location>
        <begin position="202"/>
        <end position="224"/>
    </location>
</feature>
<name>A0A8H3A6A5_9AGAM</name>
<organism evidence="2 3">
    <name type="scientific">Rhizoctonia solani</name>
    <dbReference type="NCBI Taxonomy" id="456999"/>
    <lineage>
        <taxon>Eukaryota</taxon>
        <taxon>Fungi</taxon>
        <taxon>Dikarya</taxon>
        <taxon>Basidiomycota</taxon>
        <taxon>Agaricomycotina</taxon>
        <taxon>Agaricomycetes</taxon>
        <taxon>Cantharellales</taxon>
        <taxon>Ceratobasidiaceae</taxon>
        <taxon>Rhizoctonia</taxon>
    </lineage>
</organism>
<gene>
    <name evidence="2" type="ORF">RDB_LOCUS65620</name>
</gene>
<proteinExistence type="predicted"/>
<protein>
    <submittedName>
        <fullName evidence="2">Uncharacterized protein</fullName>
    </submittedName>
</protein>
<feature type="compositionally biased region" description="Polar residues" evidence="1">
    <location>
        <begin position="248"/>
        <end position="266"/>
    </location>
</feature>
<feature type="region of interest" description="Disordered" evidence="1">
    <location>
        <begin position="248"/>
        <end position="312"/>
    </location>
</feature>
<feature type="region of interest" description="Disordered" evidence="1">
    <location>
        <begin position="1"/>
        <end position="26"/>
    </location>
</feature>
<evidence type="ECO:0000256" key="1">
    <source>
        <dbReference type="SAM" id="MobiDB-lite"/>
    </source>
</evidence>
<feature type="compositionally biased region" description="Polar residues" evidence="1">
    <location>
        <begin position="1"/>
        <end position="13"/>
    </location>
</feature>
<feature type="region of interest" description="Disordered" evidence="1">
    <location>
        <begin position="202"/>
        <end position="234"/>
    </location>
</feature>
<reference evidence="2" key="1">
    <citation type="submission" date="2021-01" db="EMBL/GenBank/DDBJ databases">
        <authorList>
            <person name="Kaushik A."/>
        </authorList>
    </citation>
    <scope>NUCLEOTIDE SEQUENCE</scope>
    <source>
        <strain evidence="2">AG1-1C</strain>
    </source>
</reference>
<feature type="compositionally biased region" description="Polar residues" evidence="1">
    <location>
        <begin position="137"/>
        <end position="156"/>
    </location>
</feature>
<evidence type="ECO:0000313" key="3">
    <source>
        <dbReference type="Proteomes" id="UP000663846"/>
    </source>
</evidence>
<feature type="region of interest" description="Disordered" evidence="1">
    <location>
        <begin position="124"/>
        <end position="188"/>
    </location>
</feature>
<dbReference type="Proteomes" id="UP000663846">
    <property type="component" value="Unassembled WGS sequence"/>
</dbReference>
<evidence type="ECO:0000313" key="2">
    <source>
        <dbReference type="EMBL" id="CAE6408864.1"/>
    </source>
</evidence>
<sequence>MAQTGSPNTTPSPQADMLDAEEQAQRQKAIDTFLARTEFSKLARVLRARLSYASYKATHNVAHVPLTSLEHQLASRPTPDPALSPSRNKLNHTSNMPPPSAQSDSSNGNNRIWRSAGMSLYQAVLDPGPAPRRSRPHTNGVSAIPSTRGIPSSQPNGRERLAIPGRTVRNAPRRRHPHALSTEREDINAATTLTAIMRAGAATPATTLSRTSSASSAPTLTPRPESASRTPQPDDAQAAELMLFLATSPSPARPTSTRRVQPSQTALLGPPAPARVLFPTSSDPVQLPTPEASQQTNSTPPASPQRTGAFNLGDYINVSPSPAALPPRGATMIPLQGRRLFDEDSTIDRSRGVIH</sequence>
<dbReference type="AlphaFoldDB" id="A0A8H3A6A5"/>
<feature type="region of interest" description="Disordered" evidence="1">
    <location>
        <begin position="72"/>
        <end position="112"/>
    </location>
</feature>
<feature type="compositionally biased region" description="Polar residues" evidence="1">
    <location>
        <begin position="85"/>
        <end position="112"/>
    </location>
</feature>
<feature type="compositionally biased region" description="Polar residues" evidence="1">
    <location>
        <begin position="291"/>
        <end position="308"/>
    </location>
</feature>